<sequence length="318" mass="35366">MSIKTIKDVSEARVDIVFVHGLETDRKSWRTEDDVFWPATVLPKLVNNARILAFESDDITVDTIWNTEDLMTDVSDELCDELVGVRNGDVVRHPSSTRQTPFTPVVLTLFQAKRPIIFIAHCLGGLICEHALVRAANDDDKKQVADCTLGLMLLGTPYYSPANISEATKYFRLAQQDIPSPEDLQAMSQYVLEYGQEFDQFRQTAPLKLKIFFEGAPTKVNGEEFKVVESAVVALPDTQKQLVRIGYSHHGMSCFKDENDKEFKKIFNPLKSWLGSLPSPEEKGTVNNISNASFAGSNNSGLQLGQNAGALNGFSFGR</sequence>
<evidence type="ECO:0000256" key="6">
    <source>
        <dbReference type="ARBA" id="ARBA00023136"/>
    </source>
</evidence>
<evidence type="ECO:0000256" key="5">
    <source>
        <dbReference type="ARBA" id="ARBA00023128"/>
    </source>
</evidence>
<protein>
    <recommendedName>
        <fullName evidence="7">Fungal death-pathway protein SesB domain-containing protein</fullName>
    </recommendedName>
</protein>
<keyword evidence="5" id="KW-0496">Mitochondrion</keyword>
<dbReference type="Gene3D" id="3.40.50.1820">
    <property type="entry name" value="alpha/beta hydrolase"/>
    <property type="match status" value="1"/>
</dbReference>
<organism evidence="8">
    <name type="scientific">Aspergillus niger</name>
    <dbReference type="NCBI Taxonomy" id="5061"/>
    <lineage>
        <taxon>Eukaryota</taxon>
        <taxon>Fungi</taxon>
        <taxon>Dikarya</taxon>
        <taxon>Ascomycota</taxon>
        <taxon>Pezizomycotina</taxon>
        <taxon>Eurotiomycetes</taxon>
        <taxon>Eurotiomycetidae</taxon>
        <taxon>Eurotiales</taxon>
        <taxon>Aspergillaceae</taxon>
        <taxon>Aspergillus</taxon>
        <taxon>Aspergillus subgen. Circumdati</taxon>
    </lineage>
</organism>
<feature type="domain" description="Fungal death-pathway protein SesB" evidence="7">
    <location>
        <begin position="287"/>
        <end position="313"/>
    </location>
</feature>
<dbReference type="PANTHER" id="PTHR48182:SF2">
    <property type="entry name" value="PROTEIN SERAC1"/>
    <property type="match status" value="1"/>
</dbReference>
<dbReference type="RefSeq" id="XP_059601645.1">
    <property type="nucleotide sequence ID" value="XM_059750377.1"/>
</dbReference>
<comment type="subcellular location">
    <subcellularLocation>
        <location evidence="2">Endoplasmic reticulum</location>
    </subcellularLocation>
    <subcellularLocation>
        <location evidence="3">Membrane</location>
    </subcellularLocation>
    <subcellularLocation>
        <location evidence="1">Mitochondrion</location>
    </subcellularLocation>
</comment>
<dbReference type="PANTHER" id="PTHR48182">
    <property type="entry name" value="PROTEIN SERAC1"/>
    <property type="match status" value="1"/>
</dbReference>
<keyword evidence="4" id="KW-0256">Endoplasmic reticulum</keyword>
<evidence type="ECO:0000313" key="8">
    <source>
        <dbReference type="RefSeq" id="XP_059601645.1"/>
    </source>
</evidence>
<reference evidence="8" key="1">
    <citation type="submission" date="2025-02" db="EMBL/GenBank/DDBJ databases">
        <authorList>
            <consortium name="NCBI Genome Project"/>
        </authorList>
    </citation>
    <scope>NUCLEOTIDE SEQUENCE</scope>
</reference>
<accession>A0AAJ8BPU1</accession>
<dbReference type="InterPro" id="IPR029058">
    <property type="entry name" value="AB_hydrolase_fold"/>
</dbReference>
<evidence type="ECO:0000259" key="7">
    <source>
        <dbReference type="Pfam" id="PF17046"/>
    </source>
</evidence>
<evidence type="ECO:0000256" key="4">
    <source>
        <dbReference type="ARBA" id="ARBA00022824"/>
    </source>
</evidence>
<dbReference type="SUPFAM" id="SSF53474">
    <property type="entry name" value="alpha/beta-Hydrolases"/>
    <property type="match status" value="1"/>
</dbReference>
<dbReference type="InterPro" id="IPR052374">
    <property type="entry name" value="SERAC1"/>
</dbReference>
<gene>
    <name evidence="8" type="ORF">An11g07220</name>
</gene>
<dbReference type="AlphaFoldDB" id="A0AAJ8BPU1"/>
<dbReference type="GO" id="GO:0016020">
    <property type="term" value="C:membrane"/>
    <property type="evidence" value="ECO:0007669"/>
    <property type="project" value="UniProtKB-SubCell"/>
</dbReference>
<evidence type="ECO:0000256" key="3">
    <source>
        <dbReference type="ARBA" id="ARBA00004370"/>
    </source>
</evidence>
<dbReference type="KEGG" id="ang:An11g07220"/>
<name>A0AAJ8BPU1_ASPNG</name>
<dbReference type="GeneID" id="4984945"/>
<evidence type="ECO:0000256" key="2">
    <source>
        <dbReference type="ARBA" id="ARBA00004240"/>
    </source>
</evidence>
<reference evidence="8" key="2">
    <citation type="submission" date="2025-08" db="UniProtKB">
        <authorList>
            <consortium name="RefSeq"/>
        </authorList>
    </citation>
    <scope>IDENTIFICATION</scope>
</reference>
<dbReference type="GO" id="GO:0005783">
    <property type="term" value="C:endoplasmic reticulum"/>
    <property type="evidence" value="ECO:0007669"/>
    <property type="project" value="UniProtKB-SubCell"/>
</dbReference>
<dbReference type="Pfam" id="PF17046">
    <property type="entry name" value="Ses_B"/>
    <property type="match status" value="1"/>
</dbReference>
<evidence type="ECO:0000256" key="1">
    <source>
        <dbReference type="ARBA" id="ARBA00004173"/>
    </source>
</evidence>
<proteinExistence type="predicted"/>
<keyword evidence="6" id="KW-0472">Membrane</keyword>
<dbReference type="InterPro" id="IPR031469">
    <property type="entry name" value="SesB_dom"/>
</dbReference>
<dbReference type="GO" id="GO:0005739">
    <property type="term" value="C:mitochondrion"/>
    <property type="evidence" value="ECO:0007669"/>
    <property type="project" value="UniProtKB-SubCell"/>
</dbReference>